<keyword evidence="2" id="KW-1185">Reference proteome</keyword>
<comment type="caution">
    <text evidence="1">The sequence shown here is derived from an EMBL/GenBank/DDBJ whole genome shotgun (WGS) entry which is preliminary data.</text>
</comment>
<protein>
    <submittedName>
        <fullName evidence="1">Uncharacterized protein</fullName>
    </submittedName>
</protein>
<dbReference type="EMBL" id="JABBWD010000070">
    <property type="protein sequence ID" value="KAG1769744.1"/>
    <property type="molecule type" value="Genomic_DNA"/>
</dbReference>
<sequence>LFEKSVQSGSAGNYQWVLDAENHQDGLDPYAGLPSHWNRKNRNEGEPDYDENELEVLCLLTFEMIRVNNHLSAARFQ</sequence>
<gene>
    <name evidence="1" type="ORF">EV702DRAFT_978491</name>
</gene>
<dbReference type="Proteomes" id="UP000714275">
    <property type="component" value="Unassembled WGS sequence"/>
</dbReference>
<name>A0A9P7CX25_9AGAM</name>
<proteinExistence type="predicted"/>
<reference evidence="1" key="1">
    <citation type="journal article" date="2020" name="New Phytol.">
        <title>Comparative genomics reveals dynamic genome evolution in host specialist ectomycorrhizal fungi.</title>
        <authorList>
            <person name="Lofgren L.A."/>
            <person name="Nguyen N.H."/>
            <person name="Vilgalys R."/>
            <person name="Ruytinx J."/>
            <person name="Liao H.L."/>
            <person name="Branco S."/>
            <person name="Kuo A."/>
            <person name="LaButti K."/>
            <person name="Lipzen A."/>
            <person name="Andreopoulos W."/>
            <person name="Pangilinan J."/>
            <person name="Riley R."/>
            <person name="Hundley H."/>
            <person name="Na H."/>
            <person name="Barry K."/>
            <person name="Grigoriev I.V."/>
            <person name="Stajich J.E."/>
            <person name="Kennedy P.G."/>
        </authorList>
    </citation>
    <scope>NUCLEOTIDE SEQUENCE</scope>
    <source>
        <strain evidence="1">DOB743</strain>
    </source>
</reference>
<feature type="non-terminal residue" evidence="1">
    <location>
        <position position="1"/>
    </location>
</feature>
<dbReference type="OrthoDB" id="2679960at2759"/>
<organism evidence="1 2">
    <name type="scientific">Suillus placidus</name>
    <dbReference type="NCBI Taxonomy" id="48579"/>
    <lineage>
        <taxon>Eukaryota</taxon>
        <taxon>Fungi</taxon>
        <taxon>Dikarya</taxon>
        <taxon>Basidiomycota</taxon>
        <taxon>Agaricomycotina</taxon>
        <taxon>Agaricomycetes</taxon>
        <taxon>Agaricomycetidae</taxon>
        <taxon>Boletales</taxon>
        <taxon>Suillineae</taxon>
        <taxon>Suillaceae</taxon>
        <taxon>Suillus</taxon>
    </lineage>
</organism>
<accession>A0A9P7CX25</accession>
<dbReference type="AlphaFoldDB" id="A0A9P7CX25"/>
<evidence type="ECO:0000313" key="1">
    <source>
        <dbReference type="EMBL" id="KAG1769744.1"/>
    </source>
</evidence>
<evidence type="ECO:0000313" key="2">
    <source>
        <dbReference type="Proteomes" id="UP000714275"/>
    </source>
</evidence>